<dbReference type="Gene3D" id="1.10.220.10">
    <property type="entry name" value="Annexin"/>
    <property type="match status" value="3"/>
</dbReference>
<dbReference type="GO" id="GO:0001786">
    <property type="term" value="F:phosphatidylserine binding"/>
    <property type="evidence" value="ECO:0007669"/>
    <property type="project" value="TreeGrafter"/>
</dbReference>
<dbReference type="PROSITE" id="PS00223">
    <property type="entry name" value="ANNEXIN_1"/>
    <property type="match status" value="2"/>
</dbReference>
<evidence type="ECO:0000256" key="1">
    <source>
        <dbReference type="ARBA" id="ARBA00007831"/>
    </source>
</evidence>
<keyword evidence="4" id="KW-0111">Calcium/phospholipid-binding</keyword>
<protein>
    <recommendedName>
        <fullName evidence="4">Annexin</fullName>
    </recommendedName>
</protein>
<keyword evidence="4" id="KW-0106">Calcium</keyword>
<dbReference type="SUPFAM" id="SSF47874">
    <property type="entry name" value="Annexin"/>
    <property type="match status" value="1"/>
</dbReference>
<organism evidence="7">
    <name type="scientific">Enterobius vermicularis</name>
    <name type="common">Human pinworm</name>
    <dbReference type="NCBI Taxonomy" id="51028"/>
    <lineage>
        <taxon>Eukaryota</taxon>
        <taxon>Metazoa</taxon>
        <taxon>Ecdysozoa</taxon>
        <taxon>Nematoda</taxon>
        <taxon>Chromadorea</taxon>
        <taxon>Rhabditida</taxon>
        <taxon>Spirurina</taxon>
        <taxon>Oxyuridomorpha</taxon>
        <taxon>Oxyuroidea</taxon>
        <taxon>Oxyuridae</taxon>
        <taxon>Enterobius</taxon>
    </lineage>
</organism>
<dbReference type="GO" id="GO:0005634">
    <property type="term" value="C:nucleus"/>
    <property type="evidence" value="ECO:0007669"/>
    <property type="project" value="TreeGrafter"/>
</dbReference>
<evidence type="ECO:0000256" key="2">
    <source>
        <dbReference type="ARBA" id="ARBA00022737"/>
    </source>
</evidence>
<dbReference type="Pfam" id="PF00191">
    <property type="entry name" value="Annexin"/>
    <property type="match status" value="2"/>
</dbReference>
<dbReference type="GO" id="GO:0012506">
    <property type="term" value="C:vesicle membrane"/>
    <property type="evidence" value="ECO:0007669"/>
    <property type="project" value="TreeGrafter"/>
</dbReference>
<dbReference type="SMART" id="SM00335">
    <property type="entry name" value="ANX"/>
    <property type="match status" value="2"/>
</dbReference>
<evidence type="ECO:0000313" key="6">
    <source>
        <dbReference type="Proteomes" id="UP000274131"/>
    </source>
</evidence>
<dbReference type="GO" id="GO:0005509">
    <property type="term" value="F:calcium ion binding"/>
    <property type="evidence" value="ECO:0007669"/>
    <property type="project" value="InterPro"/>
</dbReference>
<gene>
    <name evidence="5" type="ORF">EVEC_LOCUS10697</name>
</gene>
<comment type="similarity">
    <text evidence="1 4">Belongs to the annexin family.</text>
</comment>
<dbReference type="EMBL" id="UXUI01011105">
    <property type="protein sequence ID" value="VDD95946.1"/>
    <property type="molecule type" value="Genomic_DNA"/>
</dbReference>
<reference evidence="5 6" key="2">
    <citation type="submission" date="2018-10" db="EMBL/GenBank/DDBJ databases">
        <authorList>
            <consortium name="Pathogen Informatics"/>
        </authorList>
    </citation>
    <scope>NUCLEOTIDE SEQUENCE [LARGE SCALE GENOMIC DNA]</scope>
</reference>
<evidence type="ECO:0000313" key="7">
    <source>
        <dbReference type="WBParaSite" id="EVEC_0001138901-mRNA-1"/>
    </source>
</evidence>
<dbReference type="InterPro" id="IPR018502">
    <property type="entry name" value="Annexin_repeat"/>
</dbReference>
<reference evidence="7" key="1">
    <citation type="submission" date="2017-02" db="UniProtKB">
        <authorList>
            <consortium name="WormBaseParasite"/>
        </authorList>
    </citation>
    <scope>IDENTIFICATION</scope>
</reference>
<evidence type="ECO:0000256" key="3">
    <source>
        <dbReference type="ARBA" id="ARBA00023216"/>
    </source>
</evidence>
<dbReference type="InterPro" id="IPR018252">
    <property type="entry name" value="Annexin_repeat_CS"/>
</dbReference>
<dbReference type="PANTHER" id="PTHR10502:SF102">
    <property type="entry name" value="ANNEXIN B11"/>
    <property type="match status" value="1"/>
</dbReference>
<dbReference type="AlphaFoldDB" id="A0A0N4VKK1"/>
<dbReference type="PROSITE" id="PS51897">
    <property type="entry name" value="ANNEXIN_2"/>
    <property type="match status" value="2"/>
</dbReference>
<comment type="domain">
    <text evidence="4">A pair of annexin repeats may form one binding site for calcium and phospholipid.</text>
</comment>
<dbReference type="GO" id="GO:0005544">
    <property type="term" value="F:calcium-dependent phospholipid binding"/>
    <property type="evidence" value="ECO:0007669"/>
    <property type="project" value="UniProtKB-KW"/>
</dbReference>
<dbReference type="FunFam" id="1.10.220.10:FF:000003">
    <property type="entry name" value="Annexin"/>
    <property type="match status" value="1"/>
</dbReference>
<evidence type="ECO:0000313" key="5">
    <source>
        <dbReference type="EMBL" id="VDD95946.1"/>
    </source>
</evidence>
<dbReference type="GO" id="GO:0005737">
    <property type="term" value="C:cytoplasm"/>
    <property type="evidence" value="ECO:0007669"/>
    <property type="project" value="TreeGrafter"/>
</dbReference>
<keyword evidence="6" id="KW-1185">Reference proteome</keyword>
<keyword evidence="3 4" id="KW-0041">Annexin</keyword>
<dbReference type="STRING" id="51028.A0A0N4VKK1"/>
<dbReference type="WBParaSite" id="EVEC_0001138901-mRNA-1">
    <property type="protein sequence ID" value="EVEC_0001138901-mRNA-1"/>
    <property type="gene ID" value="EVEC_0001138901"/>
</dbReference>
<name>A0A0N4VKK1_ENTVE</name>
<proteinExistence type="inferred from homology"/>
<dbReference type="PANTHER" id="PTHR10502">
    <property type="entry name" value="ANNEXIN"/>
    <property type="match status" value="1"/>
</dbReference>
<keyword evidence="2 4" id="KW-0677">Repeat</keyword>
<dbReference type="GO" id="GO:0005886">
    <property type="term" value="C:plasma membrane"/>
    <property type="evidence" value="ECO:0007669"/>
    <property type="project" value="TreeGrafter"/>
</dbReference>
<dbReference type="InterPro" id="IPR037104">
    <property type="entry name" value="Annexin_sf"/>
</dbReference>
<dbReference type="FunFam" id="1.10.220.10:FF:000001">
    <property type="entry name" value="Annexin"/>
    <property type="match status" value="1"/>
</dbReference>
<dbReference type="OrthoDB" id="37886at2759"/>
<accession>A0A0N4VKK1</accession>
<dbReference type="PRINTS" id="PR00196">
    <property type="entry name" value="ANNEXIN"/>
</dbReference>
<dbReference type="Proteomes" id="UP000274131">
    <property type="component" value="Unassembled WGS sequence"/>
</dbReference>
<dbReference type="InterPro" id="IPR001464">
    <property type="entry name" value="Annexin"/>
</dbReference>
<evidence type="ECO:0000256" key="4">
    <source>
        <dbReference type="RuleBase" id="RU003540"/>
    </source>
</evidence>
<sequence length="235" mass="26778">MLPPVSYDVFQLHNAIKGLGTRESTLIDILCTRSADELQQIKEEYMATFKSPLEHDINKDTSGDFRELLLSILRADREQVSPVDQKRAKEDAKKMAGRYKEKVKPSKRTFAAVFGKCNYAQAECTFAEYQRLSGNIIQKGIKSNFDGDAREAYMQLYAAMRDLTNYYATQLYESMKGLGTRDIDLIRIIVSRSERDLEAIREEYKRTYQVSLAKAIQADCSGPYRDALIAIVEGN</sequence>